<name>A0A2K2TG86_LIMFE</name>
<accession>A0A2K2TG86</accession>
<dbReference type="RefSeq" id="WP_105295905.1">
    <property type="nucleotide sequence ID" value="NZ_OKQY01000038.1"/>
</dbReference>
<gene>
    <name evidence="1" type="ORF">C1Y38_10670</name>
</gene>
<evidence type="ECO:0000313" key="2">
    <source>
        <dbReference type="Proteomes" id="UP000236514"/>
    </source>
</evidence>
<reference evidence="1 2" key="1">
    <citation type="submission" date="2018-01" db="EMBL/GenBank/DDBJ databases">
        <title>Draft genome sequence of the feruloyl esterase-producing strain Lactobacillus fermentum CRL 1446, isolated from artisanal goat milk cheese.</title>
        <authorList>
            <person name="Abeijon Mukdsi M.C."/>
            <person name="Saavedra L."/>
            <person name="Gauffin Cano M.P."/>
            <person name="Hebert E.M."/>
            <person name="Medina R.B."/>
        </authorList>
    </citation>
    <scope>NUCLEOTIDE SEQUENCE [LARGE SCALE GENOMIC DNA]</scope>
    <source>
        <strain evidence="1 2">CRL 1446</strain>
    </source>
</reference>
<dbReference type="Proteomes" id="UP000236514">
    <property type="component" value="Unassembled WGS sequence"/>
</dbReference>
<evidence type="ECO:0000313" key="1">
    <source>
        <dbReference type="EMBL" id="PNV57027.1"/>
    </source>
</evidence>
<sequence length="80" mass="9148">MISKIKQSPEDKLDQMSEIRLVCHSMVESAEADLKKLNESDLLKAELDRWGNFSINAKQDEFDLYGIYDPSPVTLSDYHG</sequence>
<proteinExistence type="predicted"/>
<dbReference type="EMBL" id="POTQ01000036">
    <property type="protein sequence ID" value="PNV57027.1"/>
    <property type="molecule type" value="Genomic_DNA"/>
</dbReference>
<comment type="caution">
    <text evidence="1">The sequence shown here is derived from an EMBL/GenBank/DDBJ whole genome shotgun (WGS) entry which is preliminary data.</text>
</comment>
<protein>
    <submittedName>
        <fullName evidence="1">Uncharacterized protein</fullName>
    </submittedName>
</protein>
<organism evidence="1 2">
    <name type="scientific">Limosilactobacillus fermentum</name>
    <name type="common">Lactobacillus fermentum</name>
    <dbReference type="NCBI Taxonomy" id="1613"/>
    <lineage>
        <taxon>Bacteria</taxon>
        <taxon>Bacillati</taxon>
        <taxon>Bacillota</taxon>
        <taxon>Bacilli</taxon>
        <taxon>Lactobacillales</taxon>
        <taxon>Lactobacillaceae</taxon>
        <taxon>Limosilactobacillus</taxon>
    </lineage>
</organism>
<dbReference type="AlphaFoldDB" id="A0A2K2TG86"/>